<dbReference type="HOGENOM" id="CLU_2683608_0_0_5"/>
<proteinExistence type="predicted"/>
<evidence type="ECO:0000313" key="2">
    <source>
        <dbReference type="Proteomes" id="UP000009081"/>
    </source>
</evidence>
<evidence type="ECO:0000313" key="1">
    <source>
        <dbReference type="EMBL" id="ACS44169.1"/>
    </source>
</evidence>
<keyword evidence="1" id="KW-0614">Plasmid</keyword>
<organism evidence="1 2">
    <name type="scientific">Methylorubrum extorquens (strain ATCC 14718 / DSM 1338 / JCM 2805 / NCIMB 9133 / AM1)</name>
    <name type="common">Methylobacterium extorquens</name>
    <dbReference type="NCBI Taxonomy" id="272630"/>
    <lineage>
        <taxon>Bacteria</taxon>
        <taxon>Pseudomonadati</taxon>
        <taxon>Pseudomonadota</taxon>
        <taxon>Alphaproteobacteria</taxon>
        <taxon>Hyphomicrobiales</taxon>
        <taxon>Methylobacteriaceae</taxon>
        <taxon>Methylorubrum</taxon>
    </lineage>
</organism>
<keyword evidence="2" id="KW-1185">Reference proteome</keyword>
<dbReference type="KEGG" id="mea:Mex_p20034"/>
<name>C5B6T7_METEA</name>
<reference evidence="1 2" key="1">
    <citation type="journal article" date="2009" name="PLoS ONE">
        <title>Methylobacterium genome sequences: a reference blueprint to investigate microbial metabolism of C1 compounds from natural and industrial sources.</title>
        <authorList>
            <person name="Vuilleumier S."/>
            <person name="Chistoserdova L."/>
            <person name="Lee M.-C."/>
            <person name="Bringel F."/>
            <person name="Lajus A."/>
            <person name="Zhou Y."/>
            <person name="Gourion B."/>
            <person name="Barbe V."/>
            <person name="Chang J."/>
            <person name="Cruveiller S."/>
            <person name="Dossat C."/>
            <person name="Gillett W."/>
            <person name="Gruffaz C."/>
            <person name="Haugen E."/>
            <person name="Hourcade E."/>
            <person name="Levy R."/>
            <person name="Mangenot S."/>
            <person name="Muller E."/>
            <person name="Nadalig T."/>
            <person name="Pagni M."/>
            <person name="Penny C."/>
            <person name="Peyraud R."/>
            <person name="Robinson D.G."/>
            <person name="Roche D."/>
            <person name="Rouy Z."/>
            <person name="Saenampechek C."/>
            <person name="Salvignol G."/>
            <person name="Vallenet D."/>
            <person name="Wu Z."/>
            <person name="Marx C.J."/>
            <person name="Vorholt J.A."/>
            <person name="Olson M.V."/>
            <person name="Kaul R."/>
            <person name="Weissenbach J."/>
            <person name="Medigue C."/>
            <person name="Lidstrom M.E."/>
        </authorList>
    </citation>
    <scope>NUCLEOTIDE SEQUENCE [LARGE SCALE GENOMIC DNA]</scope>
    <source>
        <strain evidence="2">ATCC 14718 / DSM 1338 / JCM 2805 / NCIMB 9133 / AM1</strain>
    </source>
</reference>
<sequence length="74" mass="8251">MRRCLRGLRKVVRERGQHAAMHRAMPPVRRELSEDGGLSLGLGWSISGYPALRPGTAASVHMVWSSHYAGLLLW</sequence>
<protein>
    <submittedName>
        <fullName evidence="1">Uncharacterized protein</fullName>
    </submittedName>
</protein>
<dbReference type="Proteomes" id="UP000009081">
    <property type="component" value="Plasmid p2META1"/>
</dbReference>
<accession>C5B6T7</accession>
<dbReference type="EMBL" id="CP001513">
    <property type="protein sequence ID" value="ACS44169.1"/>
    <property type="molecule type" value="Genomic_DNA"/>
</dbReference>
<dbReference type="AlphaFoldDB" id="C5B6T7"/>
<geneLocation type="plasmid" evidence="1 2">
    <name>p2META1</name>
</geneLocation>
<gene>
    <name evidence="1" type="ordered locus">MexAM1_p2METAp0034</name>
</gene>